<dbReference type="SUPFAM" id="SSF50331">
    <property type="entry name" value="MOP-like"/>
    <property type="match status" value="1"/>
</dbReference>
<dbReference type="Pfam" id="PF00005">
    <property type="entry name" value="ABC_tran"/>
    <property type="match status" value="1"/>
</dbReference>
<dbReference type="FunFam" id="3.40.50.300:FF:000425">
    <property type="entry name" value="Probable ABC transporter, ATP-binding subunit"/>
    <property type="match status" value="1"/>
</dbReference>
<dbReference type="InterPro" id="IPR013611">
    <property type="entry name" value="Transp-assoc_OB_typ2"/>
</dbReference>
<protein>
    <submittedName>
        <fullName evidence="5">Spermidine/putrescine ABC transporter ATPase</fullName>
    </submittedName>
</protein>
<dbReference type="InterPro" id="IPR050093">
    <property type="entry name" value="ABC_SmlMolc_Importer"/>
</dbReference>
<dbReference type="EMBL" id="AWWI01000054">
    <property type="protein sequence ID" value="PIL20807.1"/>
    <property type="molecule type" value="Genomic_DNA"/>
</dbReference>
<keyword evidence="2" id="KW-0547">Nucleotide-binding</keyword>
<dbReference type="GO" id="GO:0015697">
    <property type="term" value="P:quaternary ammonium group transport"/>
    <property type="evidence" value="ECO:0007669"/>
    <property type="project" value="UniProtKB-ARBA"/>
</dbReference>
<dbReference type="SMART" id="SM00382">
    <property type="entry name" value="AAA"/>
    <property type="match status" value="1"/>
</dbReference>
<evidence type="ECO:0000256" key="3">
    <source>
        <dbReference type="ARBA" id="ARBA00022840"/>
    </source>
</evidence>
<feature type="domain" description="ABC transporter" evidence="4">
    <location>
        <begin position="4"/>
        <end position="234"/>
    </location>
</feature>
<name>A0A2G8RGV1_9RHOB</name>
<dbReference type="InterPro" id="IPR027417">
    <property type="entry name" value="P-loop_NTPase"/>
</dbReference>
<dbReference type="Pfam" id="PF08402">
    <property type="entry name" value="TOBE_2"/>
    <property type="match status" value="1"/>
</dbReference>
<dbReference type="Proteomes" id="UP000231259">
    <property type="component" value="Unassembled WGS sequence"/>
</dbReference>
<comment type="caution">
    <text evidence="5">The sequence shown here is derived from an EMBL/GenBank/DDBJ whole genome shotgun (WGS) entry which is preliminary data.</text>
</comment>
<dbReference type="SUPFAM" id="SSF52540">
    <property type="entry name" value="P-loop containing nucleoside triphosphate hydrolases"/>
    <property type="match status" value="1"/>
</dbReference>
<accession>A0A2G8RGV1</accession>
<dbReference type="Gene3D" id="3.40.50.300">
    <property type="entry name" value="P-loop containing nucleotide triphosphate hydrolases"/>
    <property type="match status" value="1"/>
</dbReference>
<dbReference type="InterPro" id="IPR003439">
    <property type="entry name" value="ABC_transporter-like_ATP-bd"/>
</dbReference>
<evidence type="ECO:0000313" key="6">
    <source>
        <dbReference type="Proteomes" id="UP000231259"/>
    </source>
</evidence>
<dbReference type="InterPro" id="IPR008995">
    <property type="entry name" value="Mo/tungstate-bd_C_term_dom"/>
</dbReference>
<keyword evidence="3" id="KW-0067">ATP-binding</keyword>
<dbReference type="AlphaFoldDB" id="A0A2G8RGV1"/>
<evidence type="ECO:0000256" key="1">
    <source>
        <dbReference type="ARBA" id="ARBA00022448"/>
    </source>
</evidence>
<dbReference type="RefSeq" id="WP_099910327.1">
    <property type="nucleotide sequence ID" value="NZ_AWWI01000054.1"/>
</dbReference>
<evidence type="ECO:0000313" key="5">
    <source>
        <dbReference type="EMBL" id="PIL20807.1"/>
    </source>
</evidence>
<dbReference type="Gene3D" id="2.40.50.100">
    <property type="match status" value="1"/>
</dbReference>
<evidence type="ECO:0000259" key="4">
    <source>
        <dbReference type="PROSITE" id="PS50893"/>
    </source>
</evidence>
<organism evidence="5 6">
    <name type="scientific">Puniceibacterium antarcticum</name>
    <dbReference type="NCBI Taxonomy" id="1206336"/>
    <lineage>
        <taxon>Bacteria</taxon>
        <taxon>Pseudomonadati</taxon>
        <taxon>Pseudomonadota</taxon>
        <taxon>Alphaproteobacteria</taxon>
        <taxon>Rhodobacterales</taxon>
        <taxon>Paracoccaceae</taxon>
        <taxon>Puniceibacterium</taxon>
    </lineage>
</organism>
<dbReference type="GO" id="GO:0043190">
    <property type="term" value="C:ATP-binding cassette (ABC) transporter complex"/>
    <property type="evidence" value="ECO:0007669"/>
    <property type="project" value="InterPro"/>
</dbReference>
<dbReference type="InterPro" id="IPR003593">
    <property type="entry name" value="AAA+_ATPase"/>
</dbReference>
<keyword evidence="6" id="KW-1185">Reference proteome</keyword>
<dbReference type="PANTHER" id="PTHR42781">
    <property type="entry name" value="SPERMIDINE/PUTRESCINE IMPORT ATP-BINDING PROTEIN POTA"/>
    <property type="match status" value="1"/>
</dbReference>
<evidence type="ECO:0000256" key="2">
    <source>
        <dbReference type="ARBA" id="ARBA00022741"/>
    </source>
</evidence>
<keyword evidence="1" id="KW-0813">Transport</keyword>
<dbReference type="PANTHER" id="PTHR42781:SF4">
    <property type="entry name" value="SPERMIDINE_PUTRESCINE IMPORT ATP-BINDING PROTEIN POTA"/>
    <property type="match status" value="1"/>
</dbReference>
<dbReference type="PROSITE" id="PS50893">
    <property type="entry name" value="ABC_TRANSPORTER_2"/>
    <property type="match status" value="1"/>
</dbReference>
<dbReference type="OrthoDB" id="9802264at2"/>
<dbReference type="InterPro" id="IPR017871">
    <property type="entry name" value="ABC_transporter-like_CS"/>
</dbReference>
<dbReference type="GO" id="GO:0016887">
    <property type="term" value="F:ATP hydrolysis activity"/>
    <property type="evidence" value="ECO:0007669"/>
    <property type="project" value="InterPro"/>
</dbReference>
<reference evidence="5 6" key="1">
    <citation type="submission" date="2013-09" db="EMBL/GenBank/DDBJ databases">
        <title>Genome sequencing of Phaeobacter antarcticus sp. nov. SM1211.</title>
        <authorList>
            <person name="Zhang X.-Y."/>
            <person name="Liu C."/>
            <person name="Chen X.-L."/>
            <person name="Xie B.-B."/>
            <person name="Qin Q.-L."/>
            <person name="Rong J.-C."/>
            <person name="Zhang Y.-Z."/>
        </authorList>
    </citation>
    <scope>NUCLEOTIDE SEQUENCE [LARGE SCALE GENOMIC DNA]</scope>
    <source>
        <strain evidence="5 6">SM1211</strain>
    </source>
</reference>
<sequence length="353" mass="37999">MSFLTLSGINKSFGANTVVRDFDLAVEPGEFVSFLGPSGCGKTTVLRMIAGFETPSGGTIRVGGADVTALPASRRKIGMVFQAYALFPNMSVRDNVAFGLRIAGMTRAQIDARVAEMLDLIALGHLADRYPYQLSGGQQQRVALARALAPRPNLLLLDEPLSALDAQIRTSLRDDIRRIQRELGITTVFVTHDQEEALSISDRVVVMYKGRADQIGTPAQIYNHPTTRFVAGFVGKLNTFDARVAGADSLAFGGQEFSGLRRAGLNAGVPLTVALRPEALSLHRRPGDELSLPGRVQHSSFLGSVIRAQVEVAGQSVSIDMFNRADAKLPVAGAPTEVWFTRDDVLVLPEVSP</sequence>
<dbReference type="GO" id="GO:0005524">
    <property type="term" value="F:ATP binding"/>
    <property type="evidence" value="ECO:0007669"/>
    <property type="project" value="UniProtKB-KW"/>
</dbReference>
<proteinExistence type="predicted"/>
<dbReference type="PROSITE" id="PS00211">
    <property type="entry name" value="ABC_TRANSPORTER_1"/>
    <property type="match status" value="1"/>
</dbReference>
<gene>
    <name evidence="5" type="ORF">P775_07490</name>
</gene>
<dbReference type="GO" id="GO:0022857">
    <property type="term" value="F:transmembrane transporter activity"/>
    <property type="evidence" value="ECO:0007669"/>
    <property type="project" value="InterPro"/>
</dbReference>